<sequence length="352" mass="39214">MSRPTKFDPQSSSISYGRRDPALYPNVLAPFDATTCEMLGLLVRSPDKPMCDDDRTAGSKDDFQMQDEGLEETFAEGAEDEKLGRRSLLRRELSRNSGYDAEDERLFKVAKAQSSIQRHPQEPPRHSSLVTAKTIAHNIPPDIDDRASIFPSSPKDAPFLPASEARRAASINAVAVYALGHKERSVADGRWNAIYTPASPPALIPSCKPDPQTLSICIGIHEAKSTLLPRRCYPRRLNGEGANRLIATRARERKGIFVIKQPISPHPPEAPQPPRNLFRKSWTFFTKLKTMIRNKISQSTSDIARRSTCRKWQAGRRKPIFSGKWVQSIGKAVGMRKAGVVRPVGLEGMGYE</sequence>
<name>A0ABR4A6H9_9LECA</name>
<evidence type="ECO:0000313" key="2">
    <source>
        <dbReference type="EMBL" id="KAL2041109.1"/>
    </source>
</evidence>
<protein>
    <submittedName>
        <fullName evidence="2">Uncharacterized protein</fullName>
    </submittedName>
</protein>
<dbReference type="EMBL" id="JBEFKJ010000018">
    <property type="protein sequence ID" value="KAL2041109.1"/>
    <property type="molecule type" value="Genomic_DNA"/>
</dbReference>
<feature type="region of interest" description="Disordered" evidence="1">
    <location>
        <begin position="1"/>
        <end position="21"/>
    </location>
</feature>
<proteinExistence type="predicted"/>
<comment type="caution">
    <text evidence="2">The sequence shown here is derived from an EMBL/GenBank/DDBJ whole genome shotgun (WGS) entry which is preliminary data.</text>
</comment>
<evidence type="ECO:0000313" key="3">
    <source>
        <dbReference type="Proteomes" id="UP001590950"/>
    </source>
</evidence>
<reference evidence="2 3" key="1">
    <citation type="submission" date="2024-09" db="EMBL/GenBank/DDBJ databases">
        <title>Rethinking Asexuality: The Enigmatic Case of Functional Sexual Genes in Lepraria (Stereocaulaceae).</title>
        <authorList>
            <person name="Doellman M."/>
            <person name="Sun Y."/>
            <person name="Barcenas-Pena A."/>
            <person name="Lumbsch H.T."/>
            <person name="Grewe F."/>
        </authorList>
    </citation>
    <scope>NUCLEOTIDE SEQUENCE [LARGE SCALE GENOMIC DNA]</scope>
    <source>
        <strain evidence="2 3">Mercado 3170</strain>
    </source>
</reference>
<dbReference type="Proteomes" id="UP001590950">
    <property type="component" value="Unassembled WGS sequence"/>
</dbReference>
<gene>
    <name evidence="2" type="ORF">N7G274_006053</name>
</gene>
<evidence type="ECO:0000256" key="1">
    <source>
        <dbReference type="SAM" id="MobiDB-lite"/>
    </source>
</evidence>
<keyword evidence="3" id="KW-1185">Reference proteome</keyword>
<organism evidence="2 3">
    <name type="scientific">Stereocaulon virgatum</name>
    <dbReference type="NCBI Taxonomy" id="373712"/>
    <lineage>
        <taxon>Eukaryota</taxon>
        <taxon>Fungi</taxon>
        <taxon>Dikarya</taxon>
        <taxon>Ascomycota</taxon>
        <taxon>Pezizomycotina</taxon>
        <taxon>Lecanoromycetes</taxon>
        <taxon>OSLEUM clade</taxon>
        <taxon>Lecanoromycetidae</taxon>
        <taxon>Lecanorales</taxon>
        <taxon>Lecanorineae</taxon>
        <taxon>Stereocaulaceae</taxon>
        <taxon>Stereocaulon</taxon>
    </lineage>
</organism>
<accession>A0ABR4A6H9</accession>